<dbReference type="STRING" id="526227.Mesil_0627"/>
<dbReference type="PANTHER" id="PTHR43448">
    <property type="entry name" value="PROTOHEME IX FARNESYLTRANSFERASE, MITOCHONDRIAL"/>
    <property type="match status" value="1"/>
</dbReference>
<feature type="transmembrane region" description="Helical" evidence="15">
    <location>
        <begin position="379"/>
        <end position="400"/>
    </location>
</feature>
<dbReference type="InterPro" id="IPR000537">
    <property type="entry name" value="UbiA_prenyltransferase"/>
</dbReference>
<dbReference type="FunFam" id="1.10.357.140:FF:000001">
    <property type="entry name" value="Protoheme IX farnesyltransferase"/>
    <property type="match status" value="1"/>
</dbReference>
<dbReference type="Gene3D" id="1.10.357.140">
    <property type="entry name" value="UbiA prenyltransferase"/>
    <property type="match status" value="1"/>
</dbReference>
<evidence type="ECO:0000256" key="2">
    <source>
        <dbReference type="ARBA" id="ARBA00004919"/>
    </source>
</evidence>
<dbReference type="Proteomes" id="UP000001916">
    <property type="component" value="Chromosome"/>
</dbReference>
<feature type="transmembrane region" description="Helical" evidence="15">
    <location>
        <begin position="252"/>
        <end position="275"/>
    </location>
</feature>
<feature type="transmembrane region" description="Helical" evidence="15">
    <location>
        <begin position="92"/>
        <end position="117"/>
    </location>
</feature>
<comment type="catalytic activity">
    <reaction evidence="13 15">
        <text>heme b + (2E,6E)-farnesyl diphosphate + H2O = Fe(II)-heme o + diphosphate</text>
        <dbReference type="Rhea" id="RHEA:28070"/>
        <dbReference type="ChEBI" id="CHEBI:15377"/>
        <dbReference type="ChEBI" id="CHEBI:33019"/>
        <dbReference type="ChEBI" id="CHEBI:60344"/>
        <dbReference type="ChEBI" id="CHEBI:60530"/>
        <dbReference type="ChEBI" id="CHEBI:175763"/>
        <dbReference type="EC" id="2.5.1.141"/>
    </reaction>
</comment>
<evidence type="ECO:0000256" key="12">
    <source>
        <dbReference type="ARBA" id="ARBA00042475"/>
    </source>
</evidence>
<keyword evidence="5 15" id="KW-0808">Transferase</keyword>
<feature type="transmembrane region" description="Helical" evidence="15">
    <location>
        <begin position="544"/>
        <end position="565"/>
    </location>
</feature>
<dbReference type="GO" id="GO:0006784">
    <property type="term" value="P:heme A biosynthetic process"/>
    <property type="evidence" value="ECO:0007669"/>
    <property type="project" value="InterPro"/>
</dbReference>
<dbReference type="RefSeq" id="WP_013157139.1">
    <property type="nucleotide sequence ID" value="NC_014212.1"/>
</dbReference>
<evidence type="ECO:0000313" key="18">
    <source>
        <dbReference type="Proteomes" id="UP000001916"/>
    </source>
</evidence>
<feature type="transmembrane region" description="Helical" evidence="15">
    <location>
        <begin position="7"/>
        <end position="24"/>
    </location>
</feature>
<feature type="transmembrane region" description="Helical" evidence="15">
    <location>
        <begin position="421"/>
        <end position="444"/>
    </location>
</feature>
<keyword evidence="4 15" id="KW-1003">Cell membrane</keyword>
<dbReference type="Pfam" id="PF01040">
    <property type="entry name" value="UbiA"/>
    <property type="match status" value="1"/>
</dbReference>
<comment type="pathway">
    <text evidence="2 15">Porphyrin-containing compound metabolism; heme O biosynthesis; heme O from protoheme: step 1/1.</text>
</comment>
<feature type="region of interest" description="Disordered" evidence="16">
    <location>
        <begin position="308"/>
        <end position="331"/>
    </location>
</feature>
<dbReference type="InterPro" id="IPR044878">
    <property type="entry name" value="UbiA_sf"/>
</dbReference>
<evidence type="ECO:0000256" key="1">
    <source>
        <dbReference type="ARBA" id="ARBA00004429"/>
    </source>
</evidence>
<dbReference type="UniPathway" id="UPA00834">
    <property type="reaction ID" value="UER00712"/>
</dbReference>
<keyword evidence="9 15" id="KW-0472">Membrane</keyword>
<keyword evidence="6 15" id="KW-0812">Transmembrane</keyword>
<reference evidence="17 18" key="1">
    <citation type="journal article" date="2010" name="Stand. Genomic Sci.">
        <title>Complete genome sequence of Meiothermus silvanus type strain (VI-R2).</title>
        <authorList>
            <person name="Sikorski J."/>
            <person name="Tindall B.J."/>
            <person name="Lowry S."/>
            <person name="Lucas S."/>
            <person name="Nolan M."/>
            <person name="Copeland A."/>
            <person name="Glavina Del Rio T."/>
            <person name="Tice H."/>
            <person name="Cheng J.F."/>
            <person name="Han C."/>
            <person name="Pitluck S."/>
            <person name="Liolios K."/>
            <person name="Ivanova N."/>
            <person name="Mavromatis K."/>
            <person name="Mikhailova N."/>
            <person name="Pati A."/>
            <person name="Goodwin L."/>
            <person name="Chen A."/>
            <person name="Palaniappan K."/>
            <person name="Land M."/>
            <person name="Hauser L."/>
            <person name="Chang Y.J."/>
            <person name="Jeffries C.D."/>
            <person name="Rohde M."/>
            <person name="Goker M."/>
            <person name="Woyke T."/>
            <person name="Bristow J."/>
            <person name="Eisen J.A."/>
            <person name="Markowitz V."/>
            <person name="Hugenholtz P."/>
            <person name="Kyrpides N.C."/>
            <person name="Klenk H.P."/>
            <person name="Lapidus A."/>
        </authorList>
    </citation>
    <scope>NUCLEOTIDE SEQUENCE [LARGE SCALE GENOMIC DNA]</scope>
    <source>
        <strain evidence="18">ATCC 700542 / DSM 9946 / VI-R2</strain>
    </source>
</reference>
<dbReference type="NCBIfam" id="NF003349">
    <property type="entry name" value="PRK04375.1-2"/>
    <property type="match status" value="1"/>
</dbReference>
<dbReference type="InterPro" id="IPR003780">
    <property type="entry name" value="COX15/CtaA_fam"/>
</dbReference>
<feature type="transmembrane region" description="Helical" evidence="15">
    <location>
        <begin position="450"/>
        <end position="467"/>
    </location>
</feature>
<keyword evidence="7 15" id="KW-1133">Transmembrane helix</keyword>
<evidence type="ECO:0000256" key="4">
    <source>
        <dbReference type="ARBA" id="ARBA00022475"/>
    </source>
</evidence>
<evidence type="ECO:0000256" key="7">
    <source>
        <dbReference type="ARBA" id="ARBA00022989"/>
    </source>
</evidence>
<evidence type="ECO:0000256" key="6">
    <source>
        <dbReference type="ARBA" id="ARBA00022692"/>
    </source>
</evidence>
<dbReference type="eggNOG" id="COG1612">
    <property type="taxonomic scope" value="Bacteria"/>
</dbReference>
<dbReference type="EC" id="2.5.1.141" evidence="3 15"/>
<feature type="transmembrane region" description="Helical" evidence="15">
    <location>
        <begin position="601"/>
        <end position="620"/>
    </location>
</feature>
<evidence type="ECO:0000256" key="13">
    <source>
        <dbReference type="ARBA" id="ARBA00047690"/>
    </source>
</evidence>
<comment type="similarity">
    <text evidence="15">Belongs to the UbiA prenyltransferase family. Protoheme IX farnesyltransferase subfamily.</text>
</comment>
<dbReference type="NCBIfam" id="TIGR01473">
    <property type="entry name" value="cyoE_ctaB"/>
    <property type="match status" value="1"/>
</dbReference>
<proteinExistence type="inferred from homology"/>
<feature type="transmembrane region" description="Helical" evidence="15">
    <location>
        <begin position="60"/>
        <end position="80"/>
    </location>
</feature>
<evidence type="ECO:0000256" key="8">
    <source>
        <dbReference type="ARBA" id="ARBA00023133"/>
    </source>
</evidence>
<feature type="transmembrane region" description="Helical" evidence="15">
    <location>
        <begin position="137"/>
        <end position="156"/>
    </location>
</feature>
<evidence type="ECO:0000256" key="11">
    <source>
        <dbReference type="ARBA" id="ARBA00040810"/>
    </source>
</evidence>
<feature type="transmembrane region" description="Helical" evidence="15">
    <location>
        <begin position="500"/>
        <end position="524"/>
    </location>
</feature>
<evidence type="ECO:0000256" key="3">
    <source>
        <dbReference type="ARBA" id="ARBA00012292"/>
    </source>
</evidence>
<evidence type="ECO:0000256" key="9">
    <source>
        <dbReference type="ARBA" id="ARBA00023136"/>
    </source>
</evidence>
<dbReference type="OrthoDB" id="9814417at2"/>
<accession>D7BAM5</accession>
<dbReference type="InterPro" id="IPR006369">
    <property type="entry name" value="Protohaem_IX_farnesylTrfase"/>
</dbReference>
<keyword evidence="8 15" id="KW-0350">Heme biosynthesis</keyword>
<dbReference type="EMBL" id="CP002042">
    <property type="protein sequence ID" value="ADH62547.1"/>
    <property type="molecule type" value="Genomic_DNA"/>
</dbReference>
<organism evidence="17 18">
    <name type="scientific">Allomeiothermus silvanus (strain ATCC 700542 / DSM 9946 / NBRC 106475 / NCIMB 13440 / VI-R2)</name>
    <name type="common">Thermus silvanus</name>
    <dbReference type="NCBI Taxonomy" id="526227"/>
    <lineage>
        <taxon>Bacteria</taxon>
        <taxon>Thermotogati</taxon>
        <taxon>Deinococcota</taxon>
        <taxon>Deinococci</taxon>
        <taxon>Thermales</taxon>
        <taxon>Thermaceae</taxon>
        <taxon>Allomeiothermus</taxon>
    </lineage>
</organism>
<evidence type="ECO:0000256" key="15">
    <source>
        <dbReference type="HAMAP-Rule" id="MF_00154"/>
    </source>
</evidence>
<comment type="miscellaneous">
    <text evidence="15">Carbon 2 of the heme B porphyrin ring is defined according to the Fischer nomenclature.</text>
</comment>
<dbReference type="GO" id="GO:0005886">
    <property type="term" value="C:plasma membrane"/>
    <property type="evidence" value="ECO:0007669"/>
    <property type="project" value="UniProtKB-SubCell"/>
</dbReference>
<comment type="caution">
    <text evidence="15">Lacks conserved residue(s) required for the propagation of feature annotation.</text>
</comment>
<comment type="function">
    <text evidence="15">Converts heme B (protoheme IX) to heme O by substitution of the vinyl group on carbon 2 of heme B porphyrin ring with a hydroxyethyl farnesyl side group.</text>
</comment>
<dbReference type="Pfam" id="PF02628">
    <property type="entry name" value="COX15-CtaA"/>
    <property type="match status" value="1"/>
</dbReference>
<evidence type="ECO:0000256" key="16">
    <source>
        <dbReference type="SAM" id="MobiDB-lite"/>
    </source>
</evidence>
<name>D7BAM5_ALLS1</name>
<protein>
    <recommendedName>
        <fullName evidence="11 15">Protoheme IX farnesyltransferase</fullName>
        <ecNumber evidence="3 15">2.5.1.141</ecNumber>
    </recommendedName>
    <alternativeName>
        <fullName evidence="12 15">Heme B farnesyltransferase</fullName>
    </alternativeName>
    <alternativeName>
        <fullName evidence="10 15">Heme O synthase</fullName>
    </alternativeName>
</protein>
<feature type="transmembrane region" description="Helical" evidence="15">
    <location>
        <begin position="217"/>
        <end position="240"/>
    </location>
</feature>
<feature type="transmembrane region" description="Helical" evidence="15">
    <location>
        <begin position="163"/>
        <end position="184"/>
    </location>
</feature>
<dbReference type="GO" id="GO:0048034">
    <property type="term" value="P:heme O biosynthetic process"/>
    <property type="evidence" value="ECO:0007669"/>
    <property type="project" value="UniProtKB-UniRule"/>
</dbReference>
<feature type="transmembrane region" description="Helical" evidence="15">
    <location>
        <begin position="472"/>
        <end position="494"/>
    </location>
</feature>
<feature type="transmembrane region" description="Helical" evidence="15">
    <location>
        <begin position="281"/>
        <end position="303"/>
    </location>
</feature>
<feature type="transmembrane region" description="Helical" evidence="15">
    <location>
        <begin position="571"/>
        <end position="589"/>
    </location>
</feature>
<keyword evidence="18" id="KW-1185">Reference proteome</keyword>
<evidence type="ECO:0000256" key="5">
    <source>
        <dbReference type="ARBA" id="ARBA00022679"/>
    </source>
</evidence>
<comment type="subcellular location">
    <subcellularLocation>
        <location evidence="1 15">Cell inner membrane</location>
        <topology evidence="1 15">Multi-pass membrane protein</topology>
    </subcellularLocation>
</comment>
<dbReference type="eggNOG" id="COG0109">
    <property type="taxonomic scope" value="Bacteria"/>
</dbReference>
<dbReference type="HOGENOM" id="CLU_030009_0_0_0"/>
<evidence type="ECO:0000313" key="17">
    <source>
        <dbReference type="EMBL" id="ADH62547.1"/>
    </source>
</evidence>
<evidence type="ECO:0000256" key="10">
    <source>
        <dbReference type="ARBA" id="ARBA00030253"/>
    </source>
</evidence>
<keyword evidence="15" id="KW-0997">Cell inner membrane</keyword>
<sequence>MKRSRFAFYAWVTLVVTLGVILWGDVVQATGSGDGCGAHWPTCNGDLLPLAPGVATFIEFFHRATSGLDFLLVVGLFLWSRRAFPQGNPVRLGSGAALAFMVVESLVGAGLVLFRLVGQDASLARAFVAPVHLLNTLLLIGSLALTAWWASGGALLRWRGQGAVAWALGLGFGGLAVLAASGAVTSLGDAIFPVHSTAEAVGRAMTPGEHFLVRLRVLHPFIAVSVGLYLVLAAGLIAYLRPSLATRRLSRSVGVLYLIQLGMGFLNVYFAAPLFTQLPHLLLADLLWINWVLLMAAALAAGAPRREMNGEVRQDPETGLNSSAMTPPPESVSVHAGTGGATWRDYLWLTKPRVISLLLFTTLAAMLIAAGGWPGGWLFLWVAVGGYAMAGAANAINMVIDRDIDARMNRTAKRPTVTHKISSRDALIFASVLMVGAFVLLWWAANLLTALLALSGLLWYVLVYTLYMKRRYWNNIVIGGAAGAFPPLVGWAAVTNDLSLFAIYLFAIIFFWTPVHFWALSLLIKDDYARVGVPMLPVVLGERVTVVQIGLYAILTTVISLIPLLMGELRMVYLVSSLVLNGLLLVRSVQLYLEPVRPRAVSLYKYSMLYLALLFVAMAVDRSL</sequence>
<dbReference type="HAMAP" id="MF_00154">
    <property type="entry name" value="CyoE_CtaB"/>
    <property type="match status" value="1"/>
</dbReference>
<dbReference type="PANTHER" id="PTHR43448:SF7">
    <property type="entry name" value="4-HYDROXYBENZOATE SOLANESYLTRANSFERASE"/>
    <property type="match status" value="1"/>
</dbReference>
<dbReference type="CDD" id="cd13957">
    <property type="entry name" value="PT_UbiA_Cox10"/>
    <property type="match status" value="1"/>
</dbReference>
<dbReference type="GO" id="GO:0008495">
    <property type="term" value="F:protoheme IX farnesyltransferase activity"/>
    <property type="evidence" value="ECO:0007669"/>
    <property type="project" value="UniProtKB-UniRule"/>
</dbReference>
<comment type="similarity">
    <text evidence="14">In the N-terminal section; belongs to the COX15/CtaA family.</text>
</comment>
<dbReference type="KEGG" id="msv:Mesil_0627"/>
<gene>
    <name evidence="15" type="primary">ctaB</name>
    <name evidence="17" type="ordered locus">Mesil_0627</name>
</gene>
<dbReference type="AlphaFoldDB" id="D7BAM5"/>
<evidence type="ECO:0000256" key="14">
    <source>
        <dbReference type="ARBA" id="ARBA00061248"/>
    </source>
</evidence>
<feature type="transmembrane region" description="Helical" evidence="15">
    <location>
        <begin position="354"/>
        <end position="373"/>
    </location>
</feature>